<dbReference type="PANTHER" id="PTHR45527">
    <property type="entry name" value="NONRIBOSOMAL PEPTIDE SYNTHETASE"/>
    <property type="match status" value="1"/>
</dbReference>
<dbReference type="GO" id="GO:0031177">
    <property type="term" value="F:phosphopantetheine binding"/>
    <property type="evidence" value="ECO:0007669"/>
    <property type="project" value="TreeGrafter"/>
</dbReference>
<dbReference type="GO" id="GO:0043041">
    <property type="term" value="P:amino acid activation for nonribosomal peptide biosynthetic process"/>
    <property type="evidence" value="ECO:0007669"/>
    <property type="project" value="TreeGrafter"/>
</dbReference>
<dbReference type="PROSITE" id="PS00455">
    <property type="entry name" value="AMP_BINDING"/>
    <property type="match status" value="1"/>
</dbReference>
<dbReference type="Gene3D" id="3.40.50.980">
    <property type="match status" value="2"/>
</dbReference>
<reference evidence="5" key="1">
    <citation type="submission" date="2016-11" db="EMBL/GenBank/DDBJ databases">
        <authorList>
            <person name="Varghese N."/>
            <person name="Submissions S."/>
        </authorList>
    </citation>
    <scope>NUCLEOTIDE SEQUENCE [LARGE SCALE GENOMIC DNA]</scope>
    <source>
        <strain evidence="5">DSM 22623</strain>
    </source>
</reference>
<dbReference type="Gene3D" id="2.30.38.10">
    <property type="entry name" value="Luciferase, Domain 3"/>
    <property type="match status" value="1"/>
</dbReference>
<protein>
    <submittedName>
        <fullName evidence="4">Amino acid adenylation domain-containing protein</fullName>
    </submittedName>
</protein>
<dbReference type="Pfam" id="PF00501">
    <property type="entry name" value="AMP-binding"/>
    <property type="match status" value="1"/>
</dbReference>
<feature type="domain" description="AMP-dependent synthetase/ligase" evidence="3">
    <location>
        <begin position="2"/>
        <end position="338"/>
    </location>
</feature>
<dbReference type="Gene3D" id="3.30.300.30">
    <property type="match status" value="1"/>
</dbReference>
<dbReference type="GO" id="GO:0044550">
    <property type="term" value="P:secondary metabolite biosynthetic process"/>
    <property type="evidence" value="ECO:0007669"/>
    <property type="project" value="TreeGrafter"/>
</dbReference>
<keyword evidence="2" id="KW-0597">Phosphoprotein</keyword>
<evidence type="ECO:0000313" key="5">
    <source>
        <dbReference type="Proteomes" id="UP000184432"/>
    </source>
</evidence>
<dbReference type="Proteomes" id="UP000184432">
    <property type="component" value="Unassembled WGS sequence"/>
</dbReference>
<feature type="non-terminal residue" evidence="4">
    <location>
        <position position="480"/>
    </location>
</feature>
<dbReference type="NCBIfam" id="TIGR01733">
    <property type="entry name" value="AA-adenyl-dom"/>
    <property type="match status" value="1"/>
</dbReference>
<gene>
    <name evidence="4" type="ORF">SAMN04488508_1271</name>
</gene>
<dbReference type="PANTHER" id="PTHR45527:SF1">
    <property type="entry name" value="FATTY ACID SYNTHASE"/>
    <property type="match status" value="1"/>
</dbReference>
<dbReference type="FunFam" id="2.30.38.10:FF:000001">
    <property type="entry name" value="Non-ribosomal peptide synthetase PvdI"/>
    <property type="match status" value="1"/>
</dbReference>
<dbReference type="SUPFAM" id="SSF56801">
    <property type="entry name" value="Acetyl-CoA synthetase-like"/>
    <property type="match status" value="1"/>
</dbReference>
<evidence type="ECO:0000259" key="3">
    <source>
        <dbReference type="Pfam" id="PF00501"/>
    </source>
</evidence>
<dbReference type="InterPro" id="IPR020845">
    <property type="entry name" value="AMP-binding_CS"/>
</dbReference>
<dbReference type="CDD" id="cd05930">
    <property type="entry name" value="A_NRPS"/>
    <property type="match status" value="1"/>
</dbReference>
<dbReference type="InterPro" id="IPR045851">
    <property type="entry name" value="AMP-bd_C_sf"/>
</dbReference>
<dbReference type="AlphaFoldDB" id="A0A1M6LP99"/>
<accession>A0A1M6LP99</accession>
<dbReference type="EMBL" id="FQYP01000027">
    <property type="protein sequence ID" value="SHJ73047.1"/>
    <property type="molecule type" value="Genomic_DNA"/>
</dbReference>
<dbReference type="FunFam" id="3.40.50.980:FF:000001">
    <property type="entry name" value="Non-ribosomal peptide synthetase"/>
    <property type="match status" value="1"/>
</dbReference>
<sequence length="480" mass="52712">SVASSPDGIALVHGDLEMSYGDLDARSTRLAHYLVSKGIKKEELIPICVDRSLEMIISVLGVLKSGAAYVPIDPSYPLDRITFILQDTSANFIITKSDNPILDLVSGCEFFCVDRDWEEVNSFSSEKLDLGIMPNNLANVIYTSGTTGKPKGVLCEHRGVVNLAQNMIDITGMDNAVKMLQFSSFSFDAFSFELFSTMICGGQLILTDKSTINSLDKIRPLINSKEINIALLPPSYQEALKDDLGTITTIISGGEALNYNLTKEFQSKGIKVFNAYGPTENTVCSSVSSAPIIENKVTIGSPIGNTKIYILDQSENLVPFGTPGELCVSGVQVARGYLNRPSLTSEKFVKNPYGSGNYDRLYKTGDLARWLPDGQIEYLGRIDRQVKLRGYRIELGEIENTIKTVFEEIQHGIVEMKEINGDKVLVGYLVLKSEIDLSIIKPALLEKLPDYMVPSYYVALSSLPLTSNGKIDRSVLPIPS</sequence>
<organism evidence="4 5">
    <name type="scientific">Aquimarina spongiae</name>
    <dbReference type="NCBI Taxonomy" id="570521"/>
    <lineage>
        <taxon>Bacteria</taxon>
        <taxon>Pseudomonadati</taxon>
        <taxon>Bacteroidota</taxon>
        <taxon>Flavobacteriia</taxon>
        <taxon>Flavobacteriales</taxon>
        <taxon>Flavobacteriaceae</taxon>
        <taxon>Aquimarina</taxon>
    </lineage>
</organism>
<dbReference type="InterPro" id="IPR000873">
    <property type="entry name" value="AMP-dep_synth/lig_dom"/>
</dbReference>
<evidence type="ECO:0000313" key="4">
    <source>
        <dbReference type="EMBL" id="SHJ73047.1"/>
    </source>
</evidence>
<dbReference type="OrthoDB" id="605930at2"/>
<feature type="non-terminal residue" evidence="4">
    <location>
        <position position="1"/>
    </location>
</feature>
<evidence type="ECO:0000256" key="2">
    <source>
        <dbReference type="ARBA" id="ARBA00022553"/>
    </source>
</evidence>
<dbReference type="RefSeq" id="WP_139242113.1">
    <property type="nucleotide sequence ID" value="NZ_FQYP01000027.1"/>
</dbReference>
<dbReference type="InterPro" id="IPR010071">
    <property type="entry name" value="AA_adenyl_dom"/>
</dbReference>
<keyword evidence="5" id="KW-1185">Reference proteome</keyword>
<dbReference type="STRING" id="570521.SAMN04488508_1271"/>
<keyword evidence="1" id="KW-0596">Phosphopantetheine</keyword>
<proteinExistence type="predicted"/>
<name>A0A1M6LP99_9FLAO</name>
<evidence type="ECO:0000256" key="1">
    <source>
        <dbReference type="ARBA" id="ARBA00022450"/>
    </source>
</evidence>
<dbReference type="GO" id="GO:0005737">
    <property type="term" value="C:cytoplasm"/>
    <property type="evidence" value="ECO:0007669"/>
    <property type="project" value="TreeGrafter"/>
</dbReference>